<dbReference type="Pfam" id="PF20994">
    <property type="entry name" value="CENPU"/>
    <property type="match status" value="1"/>
</dbReference>
<dbReference type="eggNOG" id="ENOG502S0ZV">
    <property type="taxonomic scope" value="Eukaryota"/>
</dbReference>
<keyword evidence="1" id="KW-0175">Coiled coil</keyword>
<dbReference type="KEGG" id="erc:Ecym_3083"/>
<evidence type="ECO:0000259" key="2">
    <source>
        <dbReference type="Pfam" id="PF20994"/>
    </source>
</evidence>
<dbReference type="EMBL" id="CP002499">
    <property type="protein sequence ID" value="AET38595.1"/>
    <property type="molecule type" value="Genomic_DNA"/>
</dbReference>
<feature type="domain" description="Inner kinetochore subunit AME1" evidence="2">
    <location>
        <begin position="107"/>
        <end position="251"/>
    </location>
</feature>
<evidence type="ECO:0000313" key="3">
    <source>
        <dbReference type="EMBL" id="AET38595.1"/>
    </source>
</evidence>
<name>G8JR26_ERECY</name>
<organism evidence="3 4">
    <name type="scientific">Eremothecium cymbalariae (strain CBS 270.75 / DBVPG 7215 / KCTC 17166 / NRRL Y-17582)</name>
    <name type="common">Yeast</name>
    <dbReference type="NCBI Taxonomy" id="931890"/>
    <lineage>
        <taxon>Eukaryota</taxon>
        <taxon>Fungi</taxon>
        <taxon>Dikarya</taxon>
        <taxon>Ascomycota</taxon>
        <taxon>Saccharomycotina</taxon>
        <taxon>Saccharomycetes</taxon>
        <taxon>Saccharomycetales</taxon>
        <taxon>Saccharomycetaceae</taxon>
        <taxon>Eremothecium</taxon>
    </lineage>
</organism>
<dbReference type="AlphaFoldDB" id="G8JR26"/>
<feature type="coiled-coil region" evidence="1">
    <location>
        <begin position="198"/>
        <end position="225"/>
    </location>
</feature>
<evidence type="ECO:0000313" key="4">
    <source>
        <dbReference type="Proteomes" id="UP000006790"/>
    </source>
</evidence>
<dbReference type="OrthoDB" id="4067487at2759"/>
<sequence>MERELKLLYRQRGSALRRVDQTVVIRDNATEDDNASADADMDLGEDVNAGVGLDVDEHYMDVEQNADEASSAGTAGFVNVAAAATNDNNIADERIISENPENFVNASYSFDGLPVTKLSTSITSMAAIEVIQSIVDDIFKKVLVPQSKQRFHESRSRKDRLSYKMDLKLFEQFLSLVKSDLKDIQDIHFSNNEMCYQMKQILKVKQDLTEEIVKIRDELAEYDVVQSEDAKKVEELESLIELNNKLKSLKDIETDLS</sequence>
<gene>
    <name evidence="3" type="ordered locus">Ecym_3083</name>
</gene>
<dbReference type="Proteomes" id="UP000006790">
    <property type="component" value="Chromosome 3"/>
</dbReference>
<dbReference type="GeneID" id="11468669"/>
<keyword evidence="4" id="KW-1185">Reference proteome</keyword>
<protein>
    <recommendedName>
        <fullName evidence="2">Inner kinetochore subunit AME1 domain-containing protein</fullName>
    </recommendedName>
</protein>
<dbReference type="STRING" id="931890.G8JR26"/>
<dbReference type="FunCoup" id="G8JR26">
    <property type="interactions" value="93"/>
</dbReference>
<dbReference type="RefSeq" id="XP_003645412.1">
    <property type="nucleotide sequence ID" value="XM_003645364.1"/>
</dbReference>
<dbReference type="HOGENOM" id="CLU_068947_0_0_1"/>
<proteinExistence type="predicted"/>
<evidence type="ECO:0000256" key="1">
    <source>
        <dbReference type="SAM" id="Coils"/>
    </source>
</evidence>
<reference evidence="4" key="1">
    <citation type="journal article" date="2012" name="G3 (Bethesda)">
        <title>Pichia sorbitophila, an interspecies yeast hybrid reveals early steps of genome resolution following polyploidization.</title>
        <authorList>
            <person name="Leh Louis V."/>
            <person name="Despons L."/>
            <person name="Friedrich A."/>
            <person name="Martin T."/>
            <person name="Durrens P."/>
            <person name="Casaregola S."/>
            <person name="Neuveglise C."/>
            <person name="Fairhead C."/>
            <person name="Marck C."/>
            <person name="Cruz J.A."/>
            <person name="Straub M.L."/>
            <person name="Kugler V."/>
            <person name="Sacerdot C."/>
            <person name="Uzunov Z."/>
            <person name="Thierry A."/>
            <person name="Weiss S."/>
            <person name="Bleykasten C."/>
            <person name="De Montigny J."/>
            <person name="Jacques N."/>
            <person name="Jung P."/>
            <person name="Lemaire M."/>
            <person name="Mallet S."/>
            <person name="Morel G."/>
            <person name="Richard G.F."/>
            <person name="Sarkar A."/>
            <person name="Savel G."/>
            <person name="Schacherer J."/>
            <person name="Seret M.L."/>
            <person name="Talla E."/>
            <person name="Samson G."/>
            <person name="Jubin C."/>
            <person name="Poulain J."/>
            <person name="Vacherie B."/>
            <person name="Barbe V."/>
            <person name="Pelletier E."/>
            <person name="Sherman D.J."/>
            <person name="Westhof E."/>
            <person name="Weissenbach J."/>
            <person name="Baret P.V."/>
            <person name="Wincker P."/>
            <person name="Gaillardin C."/>
            <person name="Dujon B."/>
            <person name="Souciet J.L."/>
        </authorList>
    </citation>
    <scope>NUCLEOTIDE SEQUENCE [LARGE SCALE GENOMIC DNA]</scope>
    <source>
        <strain evidence="4">CBS 270.75 / DBVPG 7215 / KCTC 17166 / NRRL Y-17582</strain>
    </source>
</reference>
<accession>G8JR26</accession>
<dbReference type="InterPro" id="IPR048743">
    <property type="entry name" value="AME1"/>
</dbReference>
<dbReference type="InParanoid" id="G8JR26"/>
<dbReference type="OMA" id="CYQMKQI"/>